<dbReference type="PRINTS" id="PR00598">
    <property type="entry name" value="HTHMARR"/>
</dbReference>
<dbReference type="InterPro" id="IPR023187">
    <property type="entry name" value="Tscrpt_reg_MarR-type_CS"/>
</dbReference>
<keyword evidence="6" id="KW-1185">Reference proteome</keyword>
<keyword evidence="3" id="KW-0804">Transcription</keyword>
<dbReference type="Proteomes" id="UP000468687">
    <property type="component" value="Unassembled WGS sequence"/>
</dbReference>
<dbReference type="GO" id="GO:0003677">
    <property type="term" value="F:DNA binding"/>
    <property type="evidence" value="ECO:0007669"/>
    <property type="project" value="UniProtKB-KW"/>
</dbReference>
<dbReference type="Gene3D" id="1.10.10.10">
    <property type="entry name" value="Winged helix-like DNA-binding domain superfamily/Winged helix DNA-binding domain"/>
    <property type="match status" value="1"/>
</dbReference>
<name>A0A6P0HLY8_9ACTN</name>
<dbReference type="AlphaFoldDB" id="A0A6P0HLY8"/>
<proteinExistence type="predicted"/>
<dbReference type="SUPFAM" id="SSF46785">
    <property type="entry name" value="Winged helix' DNA-binding domain"/>
    <property type="match status" value="1"/>
</dbReference>
<dbReference type="PROSITE" id="PS01117">
    <property type="entry name" value="HTH_MARR_1"/>
    <property type="match status" value="1"/>
</dbReference>
<sequence>MPSREGIFPLVERGLDHVDRIQEQWARERPDLDTSPQGLIGRTHRIADRLMEELLVVYRRHGLGQGEFDVLATLRRAGAPFELTPSALAQTTMVTSGAVTKRLDRLETAGLVRRQPSDLDGRGRVVGLTEAGRRLIDQAYTEHMENEHRLVAGLDADERAQLEHLLRRWALSLGA</sequence>
<dbReference type="PANTHER" id="PTHR42756">
    <property type="entry name" value="TRANSCRIPTIONAL REGULATOR, MARR"/>
    <property type="match status" value="1"/>
</dbReference>
<evidence type="ECO:0000259" key="4">
    <source>
        <dbReference type="PROSITE" id="PS50995"/>
    </source>
</evidence>
<evidence type="ECO:0000313" key="6">
    <source>
        <dbReference type="Proteomes" id="UP000468687"/>
    </source>
</evidence>
<dbReference type="InterPro" id="IPR036388">
    <property type="entry name" value="WH-like_DNA-bd_sf"/>
</dbReference>
<evidence type="ECO:0000256" key="3">
    <source>
        <dbReference type="ARBA" id="ARBA00023163"/>
    </source>
</evidence>
<evidence type="ECO:0000256" key="1">
    <source>
        <dbReference type="ARBA" id="ARBA00023015"/>
    </source>
</evidence>
<dbReference type="PROSITE" id="PS50995">
    <property type="entry name" value="HTH_MARR_2"/>
    <property type="match status" value="1"/>
</dbReference>
<dbReference type="SMART" id="SM00347">
    <property type="entry name" value="HTH_MARR"/>
    <property type="match status" value="1"/>
</dbReference>
<dbReference type="InterPro" id="IPR000835">
    <property type="entry name" value="HTH_MarR-typ"/>
</dbReference>
<reference evidence="5 6" key="1">
    <citation type="journal article" date="2014" name="Int. J. Syst. Evol. Microbiol.">
        <title>Nocardioides zeae sp. nov., isolated from the stem of Zea mays.</title>
        <authorList>
            <person name="Glaeser S.P."/>
            <person name="McInroy J.A."/>
            <person name="Busse H.J."/>
            <person name="Kampfer P."/>
        </authorList>
    </citation>
    <scope>NUCLEOTIDE SEQUENCE [LARGE SCALE GENOMIC DNA]</scope>
    <source>
        <strain evidence="5 6">JCM 30728</strain>
    </source>
</reference>
<organism evidence="5 6">
    <name type="scientific">Nocardioides zeae</name>
    <dbReference type="NCBI Taxonomy" id="1457234"/>
    <lineage>
        <taxon>Bacteria</taxon>
        <taxon>Bacillati</taxon>
        <taxon>Actinomycetota</taxon>
        <taxon>Actinomycetes</taxon>
        <taxon>Propionibacteriales</taxon>
        <taxon>Nocardioidaceae</taxon>
        <taxon>Nocardioides</taxon>
    </lineage>
</organism>
<dbReference type="Pfam" id="PF12802">
    <property type="entry name" value="MarR_2"/>
    <property type="match status" value="1"/>
</dbReference>
<dbReference type="PANTHER" id="PTHR42756:SF1">
    <property type="entry name" value="TRANSCRIPTIONAL REPRESSOR OF EMRAB OPERON"/>
    <property type="match status" value="1"/>
</dbReference>
<dbReference type="EMBL" id="JAAGXA010000009">
    <property type="protein sequence ID" value="NEN79264.1"/>
    <property type="molecule type" value="Genomic_DNA"/>
</dbReference>
<protein>
    <submittedName>
        <fullName evidence="5">MarR family transcriptional regulator</fullName>
    </submittedName>
</protein>
<gene>
    <name evidence="5" type="ORF">G3T38_13355</name>
</gene>
<keyword evidence="1" id="KW-0805">Transcription regulation</keyword>
<keyword evidence="2" id="KW-0238">DNA-binding</keyword>
<comment type="caution">
    <text evidence="5">The sequence shown here is derived from an EMBL/GenBank/DDBJ whole genome shotgun (WGS) entry which is preliminary data.</text>
</comment>
<accession>A0A6P0HLY8</accession>
<dbReference type="InterPro" id="IPR036390">
    <property type="entry name" value="WH_DNA-bd_sf"/>
</dbReference>
<evidence type="ECO:0000256" key="2">
    <source>
        <dbReference type="ARBA" id="ARBA00023125"/>
    </source>
</evidence>
<feature type="domain" description="HTH marR-type" evidence="4">
    <location>
        <begin position="33"/>
        <end position="171"/>
    </location>
</feature>
<dbReference type="GO" id="GO:0003700">
    <property type="term" value="F:DNA-binding transcription factor activity"/>
    <property type="evidence" value="ECO:0007669"/>
    <property type="project" value="InterPro"/>
</dbReference>
<evidence type="ECO:0000313" key="5">
    <source>
        <dbReference type="EMBL" id="NEN79264.1"/>
    </source>
</evidence>